<reference evidence="10" key="1">
    <citation type="submission" date="2021-07" db="EMBL/GenBank/DDBJ databases">
        <title>Neiella marina sp. nov., isolated from the intestinal content of sea cucumber Apostichopus japonicus.</title>
        <authorList>
            <person name="Bai X."/>
        </authorList>
    </citation>
    <scope>NUCLEOTIDE SEQUENCE</scope>
    <source>
        <strain evidence="10">126</strain>
    </source>
</reference>
<dbReference type="Gene3D" id="3.10.450.70">
    <property type="entry name" value="Disulphide bond isomerase, DsbC/G, N-terminal"/>
    <property type="match status" value="1"/>
</dbReference>
<gene>
    <name evidence="10" type="ORF">K0504_09700</name>
</gene>
<feature type="domain" description="Thioredoxin-like fold" evidence="9">
    <location>
        <begin position="115"/>
        <end position="237"/>
    </location>
</feature>
<evidence type="ECO:0000313" key="11">
    <source>
        <dbReference type="Proteomes" id="UP001166251"/>
    </source>
</evidence>
<dbReference type="SUPFAM" id="SSF54423">
    <property type="entry name" value="DsbC/DsbG N-terminal domain-like"/>
    <property type="match status" value="1"/>
</dbReference>
<name>A0ABS7EGC0_9GAMM</name>
<feature type="chain" id="PRO_5044952329" description="Thiol:disulfide interchange protein" evidence="7">
    <location>
        <begin position="23"/>
        <end position="242"/>
    </location>
</feature>
<evidence type="ECO:0000256" key="6">
    <source>
        <dbReference type="ARBA" id="ARBA00023284"/>
    </source>
</evidence>
<dbReference type="SUPFAM" id="SSF52833">
    <property type="entry name" value="Thioredoxin-like"/>
    <property type="match status" value="1"/>
</dbReference>
<dbReference type="PANTHER" id="PTHR35272">
    <property type="entry name" value="THIOL:DISULFIDE INTERCHANGE PROTEIN DSBC-RELATED"/>
    <property type="match status" value="1"/>
</dbReference>
<comment type="function">
    <text evidence="7">Required for disulfide bond formation in some periplasmic proteins. Acts by transferring its disulfide bond to other proteins and is reduced in the process.</text>
</comment>
<dbReference type="EMBL" id="JAHZSS010000010">
    <property type="protein sequence ID" value="MBW8191310.1"/>
    <property type="molecule type" value="Genomic_DNA"/>
</dbReference>
<dbReference type="CDD" id="cd03020">
    <property type="entry name" value="DsbA_DsbC_DsbG"/>
    <property type="match status" value="1"/>
</dbReference>
<dbReference type="InterPro" id="IPR009094">
    <property type="entry name" value="DiS-bond_isomerase_DsbC/G_N_sf"/>
</dbReference>
<feature type="domain" description="Disulphide bond isomerase DsbC/G N-terminal" evidence="8">
    <location>
        <begin position="29"/>
        <end position="90"/>
    </location>
</feature>
<dbReference type="InterPro" id="IPR051470">
    <property type="entry name" value="Thiol:disulfide_interchange"/>
</dbReference>
<keyword evidence="6 7" id="KW-0676">Redox-active center</keyword>
<keyword evidence="4 7" id="KW-0574">Periplasm</keyword>
<evidence type="ECO:0000256" key="7">
    <source>
        <dbReference type="RuleBase" id="RU364038"/>
    </source>
</evidence>
<dbReference type="InterPro" id="IPR036249">
    <property type="entry name" value="Thioredoxin-like_sf"/>
</dbReference>
<comment type="subcellular location">
    <subcellularLocation>
        <location evidence="1 7">Periplasm</location>
    </subcellularLocation>
</comment>
<evidence type="ECO:0000256" key="1">
    <source>
        <dbReference type="ARBA" id="ARBA00004418"/>
    </source>
</evidence>
<comment type="caution">
    <text evidence="10">The sequence shown here is derived from an EMBL/GenBank/DDBJ whole genome shotgun (WGS) entry which is preliminary data.</text>
</comment>
<evidence type="ECO:0000259" key="9">
    <source>
        <dbReference type="Pfam" id="PF13098"/>
    </source>
</evidence>
<keyword evidence="11" id="KW-1185">Reference proteome</keyword>
<dbReference type="Proteomes" id="UP001166251">
    <property type="component" value="Unassembled WGS sequence"/>
</dbReference>
<comment type="similarity">
    <text evidence="2 7">Belongs to the thioredoxin family. DsbC subfamily.</text>
</comment>
<dbReference type="Gene3D" id="3.40.30.10">
    <property type="entry name" value="Glutaredoxin"/>
    <property type="match status" value="1"/>
</dbReference>
<organism evidence="10 11">
    <name type="scientific">Neiella holothuriorum</name>
    <dbReference type="NCBI Taxonomy" id="2870530"/>
    <lineage>
        <taxon>Bacteria</taxon>
        <taxon>Pseudomonadati</taxon>
        <taxon>Pseudomonadota</taxon>
        <taxon>Gammaproteobacteria</taxon>
        <taxon>Alteromonadales</taxon>
        <taxon>Echinimonadaceae</taxon>
        <taxon>Neiella</taxon>
    </lineage>
</organism>
<dbReference type="Pfam" id="PF10411">
    <property type="entry name" value="DsbC_N"/>
    <property type="match status" value="1"/>
</dbReference>
<evidence type="ECO:0000256" key="4">
    <source>
        <dbReference type="ARBA" id="ARBA00022764"/>
    </source>
</evidence>
<proteinExistence type="inferred from homology"/>
<feature type="signal peptide" evidence="7">
    <location>
        <begin position="1"/>
        <end position="22"/>
    </location>
</feature>
<sequence length="242" mass="27059">MRKAINASITALVSLLSLSVAAEDLTPKEVSIKFKELSGWSAKMRSVEDAPIDGFYQVVTDSRIFYVSKDGTKMFGGSLYDFDKNFFNHTEKRLKDDRKELLTTKGADYIEFTAREERTVVYAFTDPTCGYCKKLHAQVDDYNELGITIRYLAYPRNGKGSQAFAMLNSSWCSETPKDSLHDLMNAKHSGQSTCDSDAVARHYDLGQQLGVRGTPALYWADGSKIKGGYKPPAELQRLAMSK</sequence>
<accession>A0ABS7EGC0</accession>
<keyword evidence="5" id="KW-1015">Disulfide bond</keyword>
<keyword evidence="3 7" id="KW-0732">Signal</keyword>
<dbReference type="InterPro" id="IPR018950">
    <property type="entry name" value="DiS-bond_isomerase_DsbC/G_N"/>
</dbReference>
<evidence type="ECO:0000256" key="2">
    <source>
        <dbReference type="ARBA" id="ARBA00009813"/>
    </source>
</evidence>
<evidence type="ECO:0000313" key="10">
    <source>
        <dbReference type="EMBL" id="MBW8191310.1"/>
    </source>
</evidence>
<dbReference type="PANTHER" id="PTHR35272:SF3">
    <property type="entry name" value="THIOL:DISULFIDE INTERCHANGE PROTEIN DSBC"/>
    <property type="match status" value="1"/>
</dbReference>
<evidence type="ECO:0000259" key="8">
    <source>
        <dbReference type="Pfam" id="PF10411"/>
    </source>
</evidence>
<evidence type="ECO:0000256" key="5">
    <source>
        <dbReference type="ARBA" id="ARBA00023157"/>
    </source>
</evidence>
<dbReference type="RefSeq" id="WP_220103993.1">
    <property type="nucleotide sequence ID" value="NZ_JAHZSS010000010.1"/>
</dbReference>
<dbReference type="InterPro" id="IPR012336">
    <property type="entry name" value="Thioredoxin-like_fold"/>
</dbReference>
<dbReference type="Pfam" id="PF13098">
    <property type="entry name" value="Thioredoxin_2"/>
    <property type="match status" value="1"/>
</dbReference>
<evidence type="ECO:0000256" key="3">
    <source>
        <dbReference type="ARBA" id="ARBA00022729"/>
    </source>
</evidence>
<protein>
    <recommendedName>
        <fullName evidence="7">Thiol:disulfide interchange protein</fullName>
    </recommendedName>
</protein>
<dbReference type="InterPro" id="IPR033954">
    <property type="entry name" value="DiS-bond_Isoase_DsbC/G"/>
</dbReference>